<feature type="signal peptide" evidence="2">
    <location>
        <begin position="1"/>
        <end position="23"/>
    </location>
</feature>
<dbReference type="GO" id="GO:0046872">
    <property type="term" value="F:metal ion binding"/>
    <property type="evidence" value="ECO:0007669"/>
    <property type="project" value="UniProtKB-KW"/>
</dbReference>
<evidence type="ECO:0000256" key="2">
    <source>
        <dbReference type="SAM" id="SignalP"/>
    </source>
</evidence>
<sequence length="412" mass="44996">MGPINHIVLVFQAISALASPTNAFSQKPTTGGAMSQLTHLAQAAYAQAKQQAASPDLQKHDGNICSWKDVKVRREWGDLSKAERTEYINAVKCFQSTPPRYSQTIVPGARSRYDDFLATHINQTQTIHSTGNFLGWHRYYTWLYEQALHEECGYTGTQPYWDWALTAETGLHASPIFDGTATSMSGDGVPIPNQQPIALLGDPSQNLPPIMLPSGTGGGCIATGPFANLTVNMGPVELDAPGGIHKSANLSAPGGVFAYNPRCVKRDLTDEINRKYSSAALTLSNILDTKNIDEFQTLMQGAPANAIGIHGGGHYSLGGDPGRDVFASPGDPAFYLLHGNIDRVWWIWQMLDPQQRVYGEDAVMGTRTFMNNPPSENATLDDWVEYGEAAGPRRKLRELMSTQSGPFCYVYL</sequence>
<dbReference type="InterPro" id="IPR050316">
    <property type="entry name" value="Tyrosinase/Hemocyanin"/>
</dbReference>
<feature type="domain" description="Tyrosinase copper-binding" evidence="4">
    <location>
        <begin position="331"/>
        <end position="342"/>
    </location>
</feature>
<keyword evidence="1" id="KW-0479">Metal-binding</keyword>
<proteinExistence type="predicted"/>
<dbReference type="GO" id="GO:0016491">
    <property type="term" value="F:oxidoreductase activity"/>
    <property type="evidence" value="ECO:0007669"/>
    <property type="project" value="InterPro"/>
</dbReference>
<reference evidence="5" key="1">
    <citation type="journal article" date="2023" name="Mol. Phylogenet. Evol.">
        <title>Genome-scale phylogeny and comparative genomics of the fungal order Sordariales.</title>
        <authorList>
            <person name="Hensen N."/>
            <person name="Bonometti L."/>
            <person name="Westerberg I."/>
            <person name="Brannstrom I.O."/>
            <person name="Guillou S."/>
            <person name="Cros-Aarteil S."/>
            <person name="Calhoun S."/>
            <person name="Haridas S."/>
            <person name="Kuo A."/>
            <person name="Mondo S."/>
            <person name="Pangilinan J."/>
            <person name="Riley R."/>
            <person name="LaButti K."/>
            <person name="Andreopoulos B."/>
            <person name="Lipzen A."/>
            <person name="Chen C."/>
            <person name="Yan M."/>
            <person name="Daum C."/>
            <person name="Ng V."/>
            <person name="Clum A."/>
            <person name="Steindorff A."/>
            <person name="Ohm R.A."/>
            <person name="Martin F."/>
            <person name="Silar P."/>
            <person name="Natvig D.O."/>
            <person name="Lalanne C."/>
            <person name="Gautier V."/>
            <person name="Ament-Velasquez S.L."/>
            <person name="Kruys A."/>
            <person name="Hutchinson M.I."/>
            <person name="Powell A.J."/>
            <person name="Barry K."/>
            <person name="Miller A.N."/>
            <person name="Grigoriev I.V."/>
            <person name="Debuchy R."/>
            <person name="Gladieux P."/>
            <person name="Hiltunen Thoren M."/>
            <person name="Johannesson H."/>
        </authorList>
    </citation>
    <scope>NUCLEOTIDE SEQUENCE</scope>
    <source>
        <strain evidence="5">CBS 118394</strain>
    </source>
</reference>
<keyword evidence="6" id="KW-1185">Reference proteome</keyword>
<keyword evidence="2" id="KW-0732">Signal</keyword>
<comment type="caution">
    <text evidence="5">The sequence shown here is derived from an EMBL/GenBank/DDBJ whole genome shotgun (WGS) entry which is preliminary data.</text>
</comment>
<reference evidence="5" key="2">
    <citation type="submission" date="2023-06" db="EMBL/GenBank/DDBJ databases">
        <authorList>
            <consortium name="Lawrence Berkeley National Laboratory"/>
            <person name="Haridas S."/>
            <person name="Hensen N."/>
            <person name="Bonometti L."/>
            <person name="Westerberg I."/>
            <person name="Brannstrom I.O."/>
            <person name="Guillou S."/>
            <person name="Cros-Aarteil S."/>
            <person name="Calhoun S."/>
            <person name="Kuo A."/>
            <person name="Mondo S."/>
            <person name="Pangilinan J."/>
            <person name="Riley R."/>
            <person name="Labutti K."/>
            <person name="Andreopoulos B."/>
            <person name="Lipzen A."/>
            <person name="Chen C."/>
            <person name="Yanf M."/>
            <person name="Daum C."/>
            <person name="Ng V."/>
            <person name="Clum A."/>
            <person name="Steindorff A."/>
            <person name="Ohm R."/>
            <person name="Martin F."/>
            <person name="Silar P."/>
            <person name="Natvig D."/>
            <person name="Lalanne C."/>
            <person name="Gautier V."/>
            <person name="Ament-Velasquez S.L."/>
            <person name="Kruys A."/>
            <person name="Hutchinson M.I."/>
            <person name="Powell A.J."/>
            <person name="Barry K."/>
            <person name="Miller A.N."/>
            <person name="Grigoriev I.V."/>
            <person name="Debuchy R."/>
            <person name="Gladieux P."/>
            <person name="Thoren M.H."/>
            <person name="Johannesson H."/>
        </authorList>
    </citation>
    <scope>NUCLEOTIDE SEQUENCE</scope>
    <source>
        <strain evidence="5">CBS 118394</strain>
    </source>
</reference>
<dbReference type="SUPFAM" id="SSF48056">
    <property type="entry name" value="Di-copper centre-containing domain"/>
    <property type="match status" value="1"/>
</dbReference>
<dbReference type="InterPro" id="IPR002227">
    <property type="entry name" value="Tyrosinase_Cu-bd"/>
</dbReference>
<evidence type="ECO:0000259" key="4">
    <source>
        <dbReference type="PROSITE" id="PS00498"/>
    </source>
</evidence>
<dbReference type="PANTHER" id="PTHR11474">
    <property type="entry name" value="TYROSINASE FAMILY MEMBER"/>
    <property type="match status" value="1"/>
</dbReference>
<dbReference type="Gene3D" id="1.10.1280.10">
    <property type="entry name" value="Di-copper center containing domain from catechol oxidase"/>
    <property type="match status" value="1"/>
</dbReference>
<dbReference type="Pfam" id="PF00264">
    <property type="entry name" value="Tyrosinase"/>
    <property type="match status" value="1"/>
</dbReference>
<dbReference type="PANTHER" id="PTHR11474:SF116">
    <property type="entry name" value="TYROSINASE"/>
    <property type="match status" value="1"/>
</dbReference>
<dbReference type="PRINTS" id="PR00092">
    <property type="entry name" value="TYROSINASE"/>
</dbReference>
<gene>
    <name evidence="5" type="ORF">B0H66DRAFT_626479</name>
</gene>
<dbReference type="InterPro" id="IPR008922">
    <property type="entry name" value="Di-copper_centre_dom_sf"/>
</dbReference>
<name>A0AAE0I1I8_9PEZI</name>
<dbReference type="PROSITE" id="PS00498">
    <property type="entry name" value="TYROSINASE_2"/>
    <property type="match status" value="1"/>
</dbReference>
<evidence type="ECO:0000259" key="3">
    <source>
        <dbReference type="PROSITE" id="PS00497"/>
    </source>
</evidence>
<dbReference type="AlphaFoldDB" id="A0AAE0I1I8"/>
<evidence type="ECO:0000256" key="1">
    <source>
        <dbReference type="ARBA" id="ARBA00022723"/>
    </source>
</evidence>
<feature type="chain" id="PRO_5042283738" description="Tyrosinase copper-binding domain-containing protein" evidence="2">
    <location>
        <begin position="24"/>
        <end position="412"/>
    </location>
</feature>
<evidence type="ECO:0000313" key="5">
    <source>
        <dbReference type="EMBL" id="KAK3316884.1"/>
    </source>
</evidence>
<feature type="domain" description="Tyrosinase copper-binding" evidence="3">
    <location>
        <begin position="128"/>
        <end position="145"/>
    </location>
</feature>
<organism evidence="5 6">
    <name type="scientific">Apodospora peruviana</name>
    <dbReference type="NCBI Taxonomy" id="516989"/>
    <lineage>
        <taxon>Eukaryota</taxon>
        <taxon>Fungi</taxon>
        <taxon>Dikarya</taxon>
        <taxon>Ascomycota</taxon>
        <taxon>Pezizomycotina</taxon>
        <taxon>Sordariomycetes</taxon>
        <taxon>Sordariomycetidae</taxon>
        <taxon>Sordariales</taxon>
        <taxon>Lasiosphaeriaceae</taxon>
        <taxon>Apodospora</taxon>
    </lineage>
</organism>
<dbReference type="EMBL" id="JAUEDM010000005">
    <property type="protein sequence ID" value="KAK3316884.1"/>
    <property type="molecule type" value="Genomic_DNA"/>
</dbReference>
<protein>
    <recommendedName>
        <fullName evidence="3 4">Tyrosinase copper-binding domain-containing protein</fullName>
    </recommendedName>
</protein>
<evidence type="ECO:0000313" key="6">
    <source>
        <dbReference type="Proteomes" id="UP001283341"/>
    </source>
</evidence>
<dbReference type="Proteomes" id="UP001283341">
    <property type="component" value="Unassembled WGS sequence"/>
</dbReference>
<dbReference type="PROSITE" id="PS00497">
    <property type="entry name" value="TYROSINASE_1"/>
    <property type="match status" value="1"/>
</dbReference>
<accession>A0AAE0I1I8</accession>